<protein>
    <submittedName>
        <fullName evidence="2">Uncharacterized protein</fullName>
    </submittedName>
</protein>
<accession>A0A0F9C9H0</accession>
<feature type="region of interest" description="Disordered" evidence="1">
    <location>
        <begin position="89"/>
        <end position="111"/>
    </location>
</feature>
<name>A0A0F9C9H0_9ZZZZ</name>
<proteinExistence type="predicted"/>
<evidence type="ECO:0000256" key="1">
    <source>
        <dbReference type="SAM" id="MobiDB-lite"/>
    </source>
</evidence>
<dbReference type="AlphaFoldDB" id="A0A0F9C9H0"/>
<reference evidence="2" key="1">
    <citation type="journal article" date="2015" name="Nature">
        <title>Complex archaea that bridge the gap between prokaryotes and eukaryotes.</title>
        <authorList>
            <person name="Spang A."/>
            <person name="Saw J.H."/>
            <person name="Jorgensen S.L."/>
            <person name="Zaremba-Niedzwiedzka K."/>
            <person name="Martijn J."/>
            <person name="Lind A.E."/>
            <person name="van Eijk R."/>
            <person name="Schleper C."/>
            <person name="Guy L."/>
            <person name="Ettema T.J."/>
        </authorList>
    </citation>
    <scope>NUCLEOTIDE SEQUENCE</scope>
</reference>
<comment type="caution">
    <text evidence="2">The sequence shown here is derived from an EMBL/GenBank/DDBJ whole genome shotgun (WGS) entry which is preliminary data.</text>
</comment>
<feature type="compositionally biased region" description="Basic and acidic residues" evidence="1">
    <location>
        <begin position="91"/>
        <end position="105"/>
    </location>
</feature>
<sequence>MTKKRAEELREESGTVTYSDPLTAFLYDLMRDHLPTGVVEKIVHENVDNEQECVFTNGWLAKYAHNLAETINNAKLIHLQKGLESVFEDEERAREERSKEEDKKRGWLHGINTPSKTIEDDILTQLQDKIAETKNSDKTEDAMDDFNTVERAKKIVEKLKSDGHIPAEDAARLQEELDEVEIEVEEVDSIPEDAVKLQEISDDGGEEAIKEKDTVIEDAEFVEEECKSKHPEVLIVRNDAIRDEEVKETKVEIDDKDKMSSEEAKKIVDNTIKLEYDMTSRL</sequence>
<organism evidence="2">
    <name type="scientific">marine sediment metagenome</name>
    <dbReference type="NCBI Taxonomy" id="412755"/>
    <lineage>
        <taxon>unclassified sequences</taxon>
        <taxon>metagenomes</taxon>
        <taxon>ecological metagenomes</taxon>
    </lineage>
</organism>
<gene>
    <name evidence="2" type="ORF">LCGC14_2430160</name>
</gene>
<dbReference type="EMBL" id="LAZR01037149">
    <property type="protein sequence ID" value="KKL22962.1"/>
    <property type="molecule type" value="Genomic_DNA"/>
</dbReference>
<evidence type="ECO:0000313" key="2">
    <source>
        <dbReference type="EMBL" id="KKL22962.1"/>
    </source>
</evidence>